<evidence type="ECO:0000256" key="3">
    <source>
        <dbReference type="ARBA" id="ARBA00023080"/>
    </source>
</evidence>
<comment type="catalytic activity">
    <reaction evidence="4">
        <text>UTP + H2O = UMP + diphosphate + H(+)</text>
        <dbReference type="Rhea" id="RHEA:29395"/>
        <dbReference type="ChEBI" id="CHEBI:15377"/>
        <dbReference type="ChEBI" id="CHEBI:15378"/>
        <dbReference type="ChEBI" id="CHEBI:33019"/>
        <dbReference type="ChEBI" id="CHEBI:46398"/>
        <dbReference type="ChEBI" id="CHEBI:57865"/>
        <dbReference type="EC" id="3.6.1.9"/>
    </reaction>
</comment>
<comment type="similarity">
    <text evidence="4">Belongs to the Maf family. YhdE subfamily.</text>
</comment>
<feature type="active site" description="Proton acceptor" evidence="4">
    <location>
        <position position="68"/>
    </location>
</feature>
<dbReference type="KEGG" id="ccas:EIB73_10445"/>
<dbReference type="OrthoDB" id="9807767at2"/>
<evidence type="ECO:0000313" key="6">
    <source>
        <dbReference type="Proteomes" id="UP000270185"/>
    </source>
</evidence>
<dbReference type="GO" id="GO:0009117">
    <property type="term" value="P:nucleotide metabolic process"/>
    <property type="evidence" value="ECO:0007669"/>
    <property type="project" value="UniProtKB-KW"/>
</dbReference>
<name>A0A3G8XL56_9FLAO</name>
<keyword evidence="6" id="KW-1185">Reference proteome</keyword>
<dbReference type="Proteomes" id="UP000270185">
    <property type="component" value="Chromosome"/>
</dbReference>
<feature type="site" description="Important for substrate specificity" evidence="4">
    <location>
        <position position="11"/>
    </location>
</feature>
<comment type="caution">
    <text evidence="4">Lacks conserved residue(s) required for the propagation of feature annotation.</text>
</comment>
<feature type="site" description="Important for substrate specificity" evidence="4">
    <location>
        <position position="69"/>
    </location>
</feature>
<comment type="cofactor">
    <cofactor evidence="1 4">
        <name>a divalent metal cation</name>
        <dbReference type="ChEBI" id="CHEBI:60240"/>
    </cofactor>
</comment>
<dbReference type="InterPro" id="IPR029001">
    <property type="entry name" value="ITPase-like_fam"/>
</dbReference>
<dbReference type="Gene3D" id="3.90.950.10">
    <property type="match status" value="1"/>
</dbReference>
<comment type="catalytic activity">
    <reaction evidence="4">
        <text>dTTP + H2O = dTMP + diphosphate + H(+)</text>
        <dbReference type="Rhea" id="RHEA:28534"/>
        <dbReference type="ChEBI" id="CHEBI:15377"/>
        <dbReference type="ChEBI" id="CHEBI:15378"/>
        <dbReference type="ChEBI" id="CHEBI:33019"/>
        <dbReference type="ChEBI" id="CHEBI:37568"/>
        <dbReference type="ChEBI" id="CHEBI:63528"/>
        <dbReference type="EC" id="3.6.1.9"/>
    </reaction>
</comment>
<comment type="function">
    <text evidence="4">Nucleoside triphosphate pyrophosphatase that hydrolyzes dTTP and UTP. May have a dual role in cell division arrest and in preventing the incorporation of modified nucleotides into cellular nucleic acids.</text>
</comment>
<dbReference type="Pfam" id="PF02545">
    <property type="entry name" value="Maf"/>
    <property type="match status" value="1"/>
</dbReference>
<dbReference type="GO" id="GO:0036218">
    <property type="term" value="F:dTTP diphosphatase activity"/>
    <property type="evidence" value="ECO:0007669"/>
    <property type="project" value="RHEA"/>
</dbReference>
<comment type="subcellular location">
    <subcellularLocation>
        <location evidence="4">Cytoplasm</location>
    </subcellularLocation>
</comment>
<dbReference type="SUPFAM" id="SSF52972">
    <property type="entry name" value="ITPase-like"/>
    <property type="match status" value="1"/>
</dbReference>
<dbReference type="HAMAP" id="MF_00528">
    <property type="entry name" value="Maf"/>
    <property type="match status" value="1"/>
</dbReference>
<organism evidence="5 6">
    <name type="scientific">Kaistella carnis</name>
    <dbReference type="NCBI Taxonomy" id="1241979"/>
    <lineage>
        <taxon>Bacteria</taxon>
        <taxon>Pseudomonadati</taxon>
        <taxon>Bacteroidota</taxon>
        <taxon>Flavobacteriia</taxon>
        <taxon>Flavobacteriales</taxon>
        <taxon>Weeksellaceae</taxon>
        <taxon>Chryseobacterium group</taxon>
        <taxon>Kaistella</taxon>
    </lineage>
</organism>
<dbReference type="EC" id="3.6.1.9" evidence="4"/>
<keyword evidence="4" id="KW-0963">Cytoplasm</keyword>
<keyword evidence="2 4" id="KW-0378">Hydrolase</keyword>
<keyword evidence="3 4" id="KW-0546">Nucleotide metabolism</keyword>
<dbReference type="CDD" id="cd00555">
    <property type="entry name" value="Maf"/>
    <property type="match status" value="1"/>
</dbReference>
<dbReference type="GO" id="GO:0005737">
    <property type="term" value="C:cytoplasm"/>
    <property type="evidence" value="ECO:0007669"/>
    <property type="project" value="UniProtKB-SubCell"/>
</dbReference>
<dbReference type="NCBIfam" id="TIGR00172">
    <property type="entry name" value="maf"/>
    <property type="match status" value="1"/>
</dbReference>
<proteinExistence type="inferred from homology"/>
<gene>
    <name evidence="5" type="primary">maf</name>
    <name evidence="5" type="ORF">EIB73_10445</name>
</gene>
<dbReference type="PIRSF" id="PIRSF006305">
    <property type="entry name" value="Maf"/>
    <property type="match status" value="1"/>
</dbReference>
<dbReference type="EMBL" id="CP034159">
    <property type="protein sequence ID" value="AZI33578.1"/>
    <property type="molecule type" value="Genomic_DNA"/>
</dbReference>
<evidence type="ECO:0000256" key="1">
    <source>
        <dbReference type="ARBA" id="ARBA00001968"/>
    </source>
</evidence>
<evidence type="ECO:0000256" key="4">
    <source>
        <dbReference type="HAMAP-Rule" id="MF_00528"/>
    </source>
</evidence>
<evidence type="ECO:0000313" key="5">
    <source>
        <dbReference type="EMBL" id="AZI33578.1"/>
    </source>
</evidence>
<reference evidence="6" key="1">
    <citation type="submission" date="2018-11" db="EMBL/GenBank/DDBJ databases">
        <title>Proposal to divide the Flavobacteriaceae and reorganize its genera based on Amino Acid Identity values calculated from whole genome sequences.</title>
        <authorList>
            <person name="Nicholson A.C."/>
            <person name="Gulvik C.A."/>
            <person name="Whitney A.M."/>
            <person name="Humrighouse B.W."/>
            <person name="Bell M."/>
            <person name="Holmes B."/>
            <person name="Steigerwalt A.G."/>
            <person name="Villarma A."/>
            <person name="Sheth M."/>
            <person name="Batra D."/>
            <person name="Pryor J."/>
            <person name="Bernardet J.-F."/>
            <person name="Hugo C."/>
            <person name="Kampfer P."/>
            <person name="Newman J.D."/>
            <person name="McQuiston J.R."/>
        </authorList>
    </citation>
    <scope>NUCLEOTIDE SEQUENCE [LARGE SCALE GENOMIC DNA]</scope>
    <source>
        <strain evidence="6">G0081</strain>
    </source>
</reference>
<dbReference type="AlphaFoldDB" id="A0A3G8XL56"/>
<sequence>MKILLASNSPRRKELLQNLGFKFEVVSINCDEVYPDHLEVENVAAYLSELKAEAFRPLEAGEVLITADTVVALNQKILGKPKDAIHAKEMLLELSDNTHQVFTGITLKTKTETFTQTDVAEVSFDTISSEEADYYITHFKPFDKAGSYGIQEWLGMAKIKNMKGNYYTIMGLPTHLVYKILKDLEHKAS</sequence>
<dbReference type="InterPro" id="IPR003697">
    <property type="entry name" value="Maf-like"/>
</dbReference>
<dbReference type="PANTHER" id="PTHR43213:SF5">
    <property type="entry name" value="BIFUNCTIONAL DTTP_UTP PYROPHOSPHATASE_METHYLTRANSFERASE PROTEIN-RELATED"/>
    <property type="match status" value="1"/>
</dbReference>
<accession>A0A3G8XL56</accession>
<protein>
    <recommendedName>
        <fullName evidence="4">dTTP/UTP pyrophosphatase</fullName>
        <shortName evidence="4">dTTPase/UTPase</shortName>
        <ecNumber evidence="4">3.6.1.9</ecNumber>
    </recommendedName>
    <alternativeName>
        <fullName evidence="4">Nucleoside triphosphate pyrophosphatase</fullName>
    </alternativeName>
    <alternativeName>
        <fullName evidence="4">Nucleotide pyrophosphatase</fullName>
        <shortName evidence="4">Nucleotide PPase</shortName>
    </alternativeName>
</protein>
<dbReference type="GO" id="GO:0036221">
    <property type="term" value="F:UTP diphosphatase activity"/>
    <property type="evidence" value="ECO:0007669"/>
    <property type="project" value="RHEA"/>
</dbReference>
<feature type="site" description="Important for substrate specificity" evidence="4">
    <location>
        <position position="151"/>
    </location>
</feature>
<dbReference type="RefSeq" id="WP_125025176.1">
    <property type="nucleotide sequence ID" value="NZ_CP034159.1"/>
</dbReference>
<dbReference type="PANTHER" id="PTHR43213">
    <property type="entry name" value="BIFUNCTIONAL DTTP/UTP PYROPHOSPHATASE/METHYLTRANSFERASE PROTEIN-RELATED"/>
    <property type="match status" value="1"/>
</dbReference>
<evidence type="ECO:0000256" key="2">
    <source>
        <dbReference type="ARBA" id="ARBA00022801"/>
    </source>
</evidence>